<protein>
    <submittedName>
        <fullName evidence="2">Uncharacterized protein</fullName>
    </submittedName>
</protein>
<dbReference type="AlphaFoldDB" id="A0A5C3QRK5"/>
<dbReference type="Proteomes" id="UP000305067">
    <property type="component" value="Unassembled WGS sequence"/>
</dbReference>
<feature type="compositionally biased region" description="Low complexity" evidence="1">
    <location>
        <begin position="493"/>
        <end position="505"/>
    </location>
</feature>
<name>A0A5C3QRK5_9AGAR</name>
<dbReference type="OrthoDB" id="3270497at2759"/>
<feature type="region of interest" description="Disordered" evidence="1">
    <location>
        <begin position="218"/>
        <end position="237"/>
    </location>
</feature>
<keyword evidence="3" id="KW-1185">Reference proteome</keyword>
<feature type="region of interest" description="Disordered" evidence="1">
    <location>
        <begin position="592"/>
        <end position="612"/>
    </location>
</feature>
<feature type="region of interest" description="Disordered" evidence="1">
    <location>
        <begin position="374"/>
        <end position="580"/>
    </location>
</feature>
<feature type="region of interest" description="Disordered" evidence="1">
    <location>
        <begin position="668"/>
        <end position="754"/>
    </location>
</feature>
<feature type="region of interest" description="Disordered" evidence="1">
    <location>
        <begin position="296"/>
        <end position="321"/>
    </location>
</feature>
<feature type="compositionally biased region" description="Pro residues" evidence="1">
    <location>
        <begin position="678"/>
        <end position="696"/>
    </location>
</feature>
<feature type="compositionally biased region" description="Pro residues" evidence="1">
    <location>
        <begin position="598"/>
        <end position="612"/>
    </location>
</feature>
<evidence type="ECO:0000313" key="3">
    <source>
        <dbReference type="Proteomes" id="UP000305067"/>
    </source>
</evidence>
<evidence type="ECO:0000256" key="1">
    <source>
        <dbReference type="SAM" id="MobiDB-lite"/>
    </source>
</evidence>
<dbReference type="EMBL" id="ML178818">
    <property type="protein sequence ID" value="TFL04593.1"/>
    <property type="molecule type" value="Genomic_DNA"/>
</dbReference>
<organism evidence="2 3">
    <name type="scientific">Pterulicium gracile</name>
    <dbReference type="NCBI Taxonomy" id="1884261"/>
    <lineage>
        <taxon>Eukaryota</taxon>
        <taxon>Fungi</taxon>
        <taxon>Dikarya</taxon>
        <taxon>Basidiomycota</taxon>
        <taxon>Agaricomycotina</taxon>
        <taxon>Agaricomycetes</taxon>
        <taxon>Agaricomycetidae</taxon>
        <taxon>Agaricales</taxon>
        <taxon>Pleurotineae</taxon>
        <taxon>Pterulaceae</taxon>
        <taxon>Pterulicium</taxon>
    </lineage>
</organism>
<feature type="compositionally biased region" description="Basic and acidic residues" evidence="1">
    <location>
        <begin position="383"/>
        <end position="402"/>
    </location>
</feature>
<feature type="compositionally biased region" description="Low complexity" evidence="1">
    <location>
        <begin position="542"/>
        <end position="568"/>
    </location>
</feature>
<proteinExistence type="predicted"/>
<reference evidence="2 3" key="1">
    <citation type="journal article" date="2019" name="Nat. Ecol. Evol.">
        <title>Megaphylogeny resolves global patterns of mushroom evolution.</title>
        <authorList>
            <person name="Varga T."/>
            <person name="Krizsan K."/>
            <person name="Foldi C."/>
            <person name="Dima B."/>
            <person name="Sanchez-Garcia M."/>
            <person name="Sanchez-Ramirez S."/>
            <person name="Szollosi G.J."/>
            <person name="Szarkandi J.G."/>
            <person name="Papp V."/>
            <person name="Albert L."/>
            <person name="Andreopoulos W."/>
            <person name="Angelini C."/>
            <person name="Antonin V."/>
            <person name="Barry K.W."/>
            <person name="Bougher N.L."/>
            <person name="Buchanan P."/>
            <person name="Buyck B."/>
            <person name="Bense V."/>
            <person name="Catcheside P."/>
            <person name="Chovatia M."/>
            <person name="Cooper J."/>
            <person name="Damon W."/>
            <person name="Desjardin D."/>
            <person name="Finy P."/>
            <person name="Geml J."/>
            <person name="Haridas S."/>
            <person name="Hughes K."/>
            <person name="Justo A."/>
            <person name="Karasinski D."/>
            <person name="Kautmanova I."/>
            <person name="Kiss B."/>
            <person name="Kocsube S."/>
            <person name="Kotiranta H."/>
            <person name="LaButti K.M."/>
            <person name="Lechner B.E."/>
            <person name="Liimatainen K."/>
            <person name="Lipzen A."/>
            <person name="Lukacs Z."/>
            <person name="Mihaltcheva S."/>
            <person name="Morgado L.N."/>
            <person name="Niskanen T."/>
            <person name="Noordeloos M.E."/>
            <person name="Ohm R.A."/>
            <person name="Ortiz-Santana B."/>
            <person name="Ovrebo C."/>
            <person name="Racz N."/>
            <person name="Riley R."/>
            <person name="Savchenko A."/>
            <person name="Shiryaev A."/>
            <person name="Soop K."/>
            <person name="Spirin V."/>
            <person name="Szebenyi C."/>
            <person name="Tomsovsky M."/>
            <person name="Tulloss R.E."/>
            <person name="Uehling J."/>
            <person name="Grigoriev I.V."/>
            <person name="Vagvolgyi C."/>
            <person name="Papp T."/>
            <person name="Martin F.M."/>
            <person name="Miettinen O."/>
            <person name="Hibbett D.S."/>
            <person name="Nagy L.G."/>
        </authorList>
    </citation>
    <scope>NUCLEOTIDE SEQUENCE [LARGE SCALE GENOMIC DNA]</scope>
    <source>
        <strain evidence="2 3">CBS 309.79</strain>
    </source>
</reference>
<gene>
    <name evidence="2" type="ORF">BDV98DRAFT_580692</name>
</gene>
<evidence type="ECO:0000313" key="2">
    <source>
        <dbReference type="EMBL" id="TFL04593.1"/>
    </source>
</evidence>
<accession>A0A5C3QRK5</accession>
<feature type="compositionally biased region" description="Low complexity" evidence="1">
    <location>
        <begin position="446"/>
        <end position="461"/>
    </location>
</feature>
<sequence length="754" mass="82233">MNTRKPPLLTLKLSSNSFLNCTITDDAQNQALYDVKTNGMSTVVWRNAKETGDVLKIADIRWPKPVQNREKRRLGVLVQMRGERWTTGEHYLAPAGLLGAHKFNITGYSQSLKWKRSGLNYHCTTKALKTPIAVVETAMASHTPRIAVLETLHDKYDASALSMHSGVSLLLLDHLVTTALLLVTDPFDWMTFEDKASTPISPTTSRFGIARILSTRKLRPDKPDASPPVPSITRPQRTNSVGMRWTKFRLGDVGVPVPHLSTSSKRGIDTISKQTTSAQLAKVVHGEPMYPKLSIENESEPVTPVAETRDDASTTYDDDDHSDAISQERAEVFHYLTSHSADRPYLRHFPTSMNPSMPSVLLTPAAIPNHPFLDPSFYSDSSEDFHTRTRPHTADDDQERHPGRLGFAAHHAPSVAPSTSSAPIRALPPIPQSPPLASASQVGLISRHPSSASHASSQPSSRRNRYPELTVPENEPLPEFSRPFAESLGRPRSNTTDNNSSPTTTIGGSTRRRMSELSNTSTVVVASPRNRPTLPPVPSLPSSPSGSSSIPNSASASSSSSLSYSRSLPSPPAHSPLRASFSRNHLPVSEFGLTVRDPLPPHPHPHPNVPPLPKTGALDTTTTALSEKATLARQSALPRARDTVFNVPPPAYHSIDFHIPSPFLEHSNMPLLRDRPDAPLPPDPLSPPPPPPPPLSPTFETAPRTGQALRTSRSLHNVREGRPLPEPPQRPLVSSLTMTDRKQAGEVGMPTSAR</sequence>
<feature type="compositionally biased region" description="Low complexity" evidence="1">
    <location>
        <begin position="408"/>
        <end position="423"/>
    </location>
</feature>